<dbReference type="Pfam" id="PF13041">
    <property type="entry name" value="PPR_2"/>
    <property type="match status" value="2"/>
</dbReference>
<evidence type="ECO:0000313" key="3">
    <source>
        <dbReference type="EMBL" id="EOX91823.1"/>
    </source>
</evidence>
<dbReference type="PROSITE" id="PS51375">
    <property type="entry name" value="PPR"/>
    <property type="match status" value="3"/>
</dbReference>
<sequence length="527" mass="58899">MLVTTRAVGFHFVRVSIELPLGCGHNCFSCLARHLFDKIPQRSGFQLSKGNGLTEKCEVVVSNESAEPSNVPQALHSFCKKIASGTKPTRFLLCSALSSCTKTQSWHLGLQLHARIIQSGYEQNLILNTVLVDFYAKCEAIFYARRVFDSMKNHDQVSWTSIISGLSQKGHGKEAILMFKKMFGTCIKPNCVTYVSVISACTMLEEALEESALLYGHVTKLGFNSNSFVLRALVDCYSSCGRIDQAVLLLKEAKEWDNILLNSMISSYSQNLYGGEALKLFIKMRKENLRPTNHTLTSILNACSSLTVVNEGRQLHALFTKMGSQSNVFVVTALIDMYSKCGYVEEARHGFDQTVQKNRVLWTSMIMGYAQSGRASDALEFFEHLGTKESYVPDHICFTAVLTACNHAGILDKGIEYFNRMTRDYGLGGCNKLFKMEPLDTASYVTLAHIYAKVDLWAEVAEIRKLMQQKGLRKSAGWSWVGVDNMVHVFSAGDATHPRSQEIYAELEKLIPGYTETQVSQFESGYH</sequence>
<dbReference type="FunFam" id="1.25.40.10:FF:000344">
    <property type="entry name" value="Pentatricopeptide repeat-containing protein"/>
    <property type="match status" value="1"/>
</dbReference>
<dbReference type="InParanoid" id="A0A061DPE1"/>
<dbReference type="NCBIfam" id="TIGR00756">
    <property type="entry name" value="PPR"/>
    <property type="match status" value="2"/>
</dbReference>
<dbReference type="OMA" id="LIPDHIC"/>
<keyword evidence="1" id="KW-0677">Repeat</keyword>
<organism evidence="3 4">
    <name type="scientific">Theobroma cacao</name>
    <name type="common">Cacao</name>
    <name type="synonym">Cocoa</name>
    <dbReference type="NCBI Taxonomy" id="3641"/>
    <lineage>
        <taxon>Eukaryota</taxon>
        <taxon>Viridiplantae</taxon>
        <taxon>Streptophyta</taxon>
        <taxon>Embryophyta</taxon>
        <taxon>Tracheophyta</taxon>
        <taxon>Spermatophyta</taxon>
        <taxon>Magnoliopsida</taxon>
        <taxon>eudicotyledons</taxon>
        <taxon>Gunneridae</taxon>
        <taxon>Pentapetalae</taxon>
        <taxon>rosids</taxon>
        <taxon>malvids</taxon>
        <taxon>Malvales</taxon>
        <taxon>Malvaceae</taxon>
        <taxon>Byttnerioideae</taxon>
        <taxon>Theobroma</taxon>
    </lineage>
</organism>
<reference evidence="3 4" key="1">
    <citation type="journal article" date="2013" name="Genome Biol.">
        <title>The genome sequence of the most widely cultivated cacao type and its use to identify candidate genes regulating pod color.</title>
        <authorList>
            <person name="Motamayor J.C."/>
            <person name="Mockaitis K."/>
            <person name="Schmutz J."/>
            <person name="Haiminen N."/>
            <person name="Iii D.L."/>
            <person name="Cornejo O."/>
            <person name="Findley S.D."/>
            <person name="Zheng P."/>
            <person name="Utro F."/>
            <person name="Royaert S."/>
            <person name="Saski C."/>
            <person name="Jenkins J."/>
            <person name="Podicheti R."/>
            <person name="Zhao M."/>
            <person name="Scheffler B.E."/>
            <person name="Stack J.C."/>
            <person name="Feltus F.A."/>
            <person name="Mustiga G.M."/>
            <person name="Amores F."/>
            <person name="Phillips W."/>
            <person name="Marelli J.P."/>
            <person name="May G.D."/>
            <person name="Shapiro H."/>
            <person name="Ma J."/>
            <person name="Bustamante C.D."/>
            <person name="Schnell R.J."/>
            <person name="Main D."/>
            <person name="Gilbert D."/>
            <person name="Parida L."/>
            <person name="Kuhn D.N."/>
        </authorList>
    </citation>
    <scope>NUCLEOTIDE SEQUENCE [LARGE SCALE GENOMIC DNA]</scope>
    <source>
        <strain evidence="4">cv. Matina 1-6</strain>
    </source>
</reference>
<name>A0A061DPE1_THECC</name>
<dbReference type="AlphaFoldDB" id="A0A061DPE1"/>
<dbReference type="Pfam" id="PF20430">
    <property type="entry name" value="Eplus_motif"/>
    <property type="match status" value="1"/>
</dbReference>
<dbReference type="InterPro" id="IPR011990">
    <property type="entry name" value="TPR-like_helical_dom_sf"/>
</dbReference>
<keyword evidence="4" id="KW-1185">Reference proteome</keyword>
<protein>
    <submittedName>
        <fullName evidence="3">Mitochondrial editing factor 22, putative</fullName>
    </submittedName>
</protein>
<evidence type="ECO:0000256" key="1">
    <source>
        <dbReference type="ARBA" id="ARBA00022737"/>
    </source>
</evidence>
<proteinExistence type="predicted"/>
<dbReference type="GO" id="GO:0003723">
    <property type="term" value="F:RNA binding"/>
    <property type="evidence" value="ECO:0000318"/>
    <property type="project" value="GO_Central"/>
</dbReference>
<dbReference type="InterPro" id="IPR002885">
    <property type="entry name" value="PPR_rpt"/>
</dbReference>
<dbReference type="PANTHER" id="PTHR47926:SF533">
    <property type="entry name" value="DYW DOMAIN-CONTAINING PROTEIN"/>
    <property type="match status" value="1"/>
</dbReference>
<dbReference type="Pfam" id="PF20431">
    <property type="entry name" value="E_motif"/>
    <property type="match status" value="1"/>
</dbReference>
<dbReference type="Proteomes" id="UP000026915">
    <property type="component" value="Chromosome 1"/>
</dbReference>
<accession>A0A061DPE1</accession>
<dbReference type="Gramene" id="EOX91823">
    <property type="protein sequence ID" value="EOX91823"/>
    <property type="gene ID" value="TCM_000896"/>
</dbReference>
<dbReference type="GO" id="GO:0009451">
    <property type="term" value="P:RNA modification"/>
    <property type="evidence" value="ECO:0000318"/>
    <property type="project" value="GO_Central"/>
</dbReference>
<feature type="repeat" description="PPR" evidence="2">
    <location>
        <begin position="155"/>
        <end position="189"/>
    </location>
</feature>
<feature type="repeat" description="PPR" evidence="2">
    <location>
        <begin position="257"/>
        <end position="291"/>
    </location>
</feature>
<dbReference type="Pfam" id="PF01535">
    <property type="entry name" value="PPR"/>
    <property type="match status" value="4"/>
</dbReference>
<gene>
    <name evidence="3" type="ORF">TCM_000896</name>
</gene>
<dbReference type="FunFam" id="1.25.40.10:FF:000031">
    <property type="entry name" value="Pentatricopeptide repeat-containing protein mitochondrial"/>
    <property type="match status" value="1"/>
</dbReference>
<evidence type="ECO:0000313" key="4">
    <source>
        <dbReference type="Proteomes" id="UP000026915"/>
    </source>
</evidence>
<dbReference type="HOGENOM" id="CLU_002706_0_1_1"/>
<dbReference type="InterPro" id="IPR046960">
    <property type="entry name" value="PPR_At4g14850-like_plant"/>
</dbReference>
<dbReference type="SUPFAM" id="SSF48452">
    <property type="entry name" value="TPR-like"/>
    <property type="match status" value="1"/>
</dbReference>
<dbReference type="InterPro" id="IPR046848">
    <property type="entry name" value="E_motif"/>
</dbReference>
<dbReference type="InterPro" id="IPR046849">
    <property type="entry name" value="E2_motif"/>
</dbReference>
<dbReference type="Gene3D" id="1.25.40.10">
    <property type="entry name" value="Tetratricopeptide repeat domain"/>
    <property type="match status" value="3"/>
</dbReference>
<feature type="repeat" description="PPR" evidence="2">
    <location>
        <begin position="358"/>
        <end position="393"/>
    </location>
</feature>
<dbReference type="PANTHER" id="PTHR47926">
    <property type="entry name" value="PENTATRICOPEPTIDE REPEAT-CONTAINING PROTEIN"/>
    <property type="match status" value="1"/>
</dbReference>
<evidence type="ECO:0000256" key="2">
    <source>
        <dbReference type="PROSITE-ProRule" id="PRU00708"/>
    </source>
</evidence>
<dbReference type="EMBL" id="CM001879">
    <property type="protein sequence ID" value="EOX91823.1"/>
    <property type="molecule type" value="Genomic_DNA"/>
</dbReference>
<dbReference type="eggNOG" id="KOG4197">
    <property type="taxonomic scope" value="Eukaryota"/>
</dbReference>